<dbReference type="RefSeq" id="WP_073246741.1">
    <property type="nucleotide sequence ID" value="NZ_FQZX01000003.1"/>
</dbReference>
<evidence type="ECO:0000313" key="1">
    <source>
        <dbReference type="EMBL" id="SHK66944.1"/>
    </source>
</evidence>
<sequence>MRDYKKYNVWELGHEVTLEIYKLTRSFPNNENFGLTSQMRRASSSISANIAEGCGRESDAEFKRFLIISQGSASELEYFTILAKDLKYIQKEEFLIIHDKVNKVRRSLNNLINKI</sequence>
<dbReference type="Gene3D" id="1.20.1440.60">
    <property type="entry name" value="23S rRNA-intervening sequence"/>
    <property type="match status" value="1"/>
</dbReference>
<proteinExistence type="predicted"/>
<dbReference type="STRING" id="228958.SAMN04488007_3588"/>
<accession>A0A1M6UCJ9</accession>
<dbReference type="InterPro" id="IPR036583">
    <property type="entry name" value="23S_rRNA_IVS_sf"/>
</dbReference>
<evidence type="ECO:0000313" key="2">
    <source>
        <dbReference type="Proteomes" id="UP000184314"/>
    </source>
</evidence>
<dbReference type="PANTHER" id="PTHR38471">
    <property type="entry name" value="FOUR HELIX BUNDLE PROTEIN"/>
    <property type="match status" value="1"/>
</dbReference>
<dbReference type="Proteomes" id="UP000184314">
    <property type="component" value="Unassembled WGS sequence"/>
</dbReference>
<keyword evidence="2" id="KW-1185">Reference proteome</keyword>
<dbReference type="AlphaFoldDB" id="A0A1M6UCJ9"/>
<gene>
    <name evidence="1" type="ORF">SAMN04488007_3588</name>
</gene>
<dbReference type="PANTHER" id="PTHR38471:SF2">
    <property type="entry name" value="FOUR HELIX BUNDLE PROTEIN"/>
    <property type="match status" value="1"/>
</dbReference>
<dbReference type="SUPFAM" id="SSF158446">
    <property type="entry name" value="IVS-encoded protein-like"/>
    <property type="match status" value="1"/>
</dbReference>
<dbReference type="NCBIfam" id="TIGR02436">
    <property type="entry name" value="four helix bundle protein"/>
    <property type="match status" value="1"/>
</dbReference>
<reference evidence="2" key="1">
    <citation type="submission" date="2016-11" db="EMBL/GenBank/DDBJ databases">
        <authorList>
            <person name="Varghese N."/>
            <person name="Submissions S."/>
        </authorList>
    </citation>
    <scope>NUCLEOTIDE SEQUENCE [LARGE SCALE GENOMIC DNA]</scope>
    <source>
        <strain evidence="2">DSM 16478</strain>
    </source>
</reference>
<dbReference type="Pfam" id="PF05635">
    <property type="entry name" value="23S_rRNA_IVP"/>
    <property type="match status" value="1"/>
</dbReference>
<protein>
    <submittedName>
        <fullName evidence="1">Four helix bundle protein</fullName>
    </submittedName>
</protein>
<dbReference type="InterPro" id="IPR012657">
    <property type="entry name" value="23S_rRNA-intervening_sequence"/>
</dbReference>
<name>A0A1M6UCJ9_9FLAO</name>
<dbReference type="OrthoDB" id="9811959at2"/>
<dbReference type="EMBL" id="FQZX01000003">
    <property type="protein sequence ID" value="SHK66944.1"/>
    <property type="molecule type" value="Genomic_DNA"/>
</dbReference>
<organism evidence="1 2">
    <name type="scientific">Maribacter aquivivus</name>
    <dbReference type="NCBI Taxonomy" id="228958"/>
    <lineage>
        <taxon>Bacteria</taxon>
        <taxon>Pseudomonadati</taxon>
        <taxon>Bacteroidota</taxon>
        <taxon>Flavobacteriia</taxon>
        <taxon>Flavobacteriales</taxon>
        <taxon>Flavobacteriaceae</taxon>
        <taxon>Maribacter</taxon>
    </lineage>
</organism>
<dbReference type="CDD" id="cd16377">
    <property type="entry name" value="23S_rRNA_IVP_like"/>
    <property type="match status" value="1"/>
</dbReference>